<dbReference type="EMBL" id="CP090165">
    <property type="protein sequence ID" value="UJO15153.1"/>
    <property type="molecule type" value="Genomic_DNA"/>
</dbReference>
<feature type="compositionally biased region" description="Polar residues" evidence="2">
    <location>
        <begin position="340"/>
        <end position="354"/>
    </location>
</feature>
<dbReference type="InterPro" id="IPR052225">
    <property type="entry name" value="Ser/Arg_repetitive_matrix"/>
</dbReference>
<feature type="compositionally biased region" description="Basic and acidic residues" evidence="2">
    <location>
        <begin position="307"/>
        <end position="327"/>
    </location>
</feature>
<feature type="compositionally biased region" description="Basic residues" evidence="2">
    <location>
        <begin position="228"/>
        <end position="237"/>
    </location>
</feature>
<dbReference type="PANTHER" id="PTHR23148">
    <property type="entry name" value="SERINE/ARGININE REGULATED NUCLEAR MATRIX PROTEIN"/>
    <property type="match status" value="1"/>
</dbReference>
<protein>
    <submittedName>
        <fullName evidence="4">Serine/arginine repetitive matrix protein 1</fullName>
    </submittedName>
</protein>
<dbReference type="GO" id="GO:0006397">
    <property type="term" value="P:mRNA processing"/>
    <property type="evidence" value="ECO:0007669"/>
    <property type="project" value="UniProtKB-KW"/>
</dbReference>
<dbReference type="InterPro" id="IPR002483">
    <property type="entry name" value="PWI_dom"/>
</dbReference>
<proteinExistence type="predicted"/>
<dbReference type="Pfam" id="PF01480">
    <property type="entry name" value="PWI"/>
    <property type="match status" value="1"/>
</dbReference>
<dbReference type="OrthoDB" id="163257at2759"/>
<keyword evidence="5" id="KW-1185">Reference proteome</keyword>
<evidence type="ECO:0000256" key="1">
    <source>
        <dbReference type="ARBA" id="ARBA00022664"/>
    </source>
</evidence>
<evidence type="ECO:0000313" key="5">
    <source>
        <dbReference type="Proteomes" id="UP000756132"/>
    </source>
</evidence>
<sequence>MSAALKTSAEAKAMRTTKYPPEFQRKVDMGKVNLPVIKKWVSDEVARLLGNDDDVVIEMIFNIIEGSKSPNIKQLQYDLTGFLDKDAPSFCLNLWKLCLDAQDSPNGIPKSLLEAKKLELIQEKLAEDRARELAEQRQNEEREREREMTRMRERERGPRRRGGRGGRRGRDRDSRSPPPRRRDGRGERGGPPRVDSYVPGGRGRGRDEPSRRRRSPSYGGRSPSRSRSPPRRRRRRNSSSDISDKADNKGRRTRSPSPRRHRRSPSQSNDDRSPPPRRRRRSPSRSRSPPRKRQSRIGSGDLMSNTDCKKDRLEAPRLSREGSEVSEHANGGAKPDESRQPFTRHTPLQRTASRGTKPPIPLKISREELEARLSVAKAEAARNAKRKDSAATVTEHPA</sequence>
<feature type="region of interest" description="Disordered" evidence="2">
    <location>
        <begin position="131"/>
        <end position="365"/>
    </location>
</feature>
<reference evidence="4" key="2">
    <citation type="journal article" date="2022" name="Microb. Genom.">
        <title>A chromosome-scale genome assembly of the tomato pathogen Cladosporium fulvum reveals a compartmentalized genome architecture and the presence of a dispensable chromosome.</title>
        <authorList>
            <person name="Zaccaron A.Z."/>
            <person name="Chen L.H."/>
            <person name="Samaras A."/>
            <person name="Stergiopoulos I."/>
        </authorList>
    </citation>
    <scope>NUCLEOTIDE SEQUENCE</scope>
    <source>
        <strain evidence="4">Race5_Kim</strain>
    </source>
</reference>
<dbReference type="SMART" id="SM00311">
    <property type="entry name" value="PWI"/>
    <property type="match status" value="1"/>
</dbReference>
<feature type="compositionally biased region" description="Basic residues" evidence="2">
    <location>
        <begin position="157"/>
        <end position="167"/>
    </location>
</feature>
<dbReference type="GeneID" id="71988035"/>
<dbReference type="InterPro" id="IPR036483">
    <property type="entry name" value="PWI_dom_sf"/>
</dbReference>
<keyword evidence="1" id="KW-0507">mRNA processing</keyword>
<feature type="compositionally biased region" description="Basic and acidic residues" evidence="2">
    <location>
        <begin position="379"/>
        <end position="389"/>
    </location>
</feature>
<dbReference type="RefSeq" id="XP_047759519.1">
    <property type="nucleotide sequence ID" value="XM_047907305.1"/>
</dbReference>
<feature type="compositionally biased region" description="Basic and acidic residues" evidence="2">
    <location>
        <begin position="131"/>
        <end position="156"/>
    </location>
</feature>
<dbReference type="GO" id="GO:0003723">
    <property type="term" value="F:RNA binding"/>
    <property type="evidence" value="ECO:0007669"/>
    <property type="project" value="TreeGrafter"/>
</dbReference>
<reference evidence="4" key="1">
    <citation type="submission" date="2021-12" db="EMBL/GenBank/DDBJ databases">
        <authorList>
            <person name="Zaccaron A."/>
            <person name="Stergiopoulos I."/>
        </authorList>
    </citation>
    <scope>NUCLEOTIDE SEQUENCE</scope>
    <source>
        <strain evidence="4">Race5_Kim</strain>
    </source>
</reference>
<dbReference type="GO" id="GO:0048024">
    <property type="term" value="P:regulation of mRNA splicing, via spliceosome"/>
    <property type="evidence" value="ECO:0007669"/>
    <property type="project" value="TreeGrafter"/>
</dbReference>
<dbReference type="PROSITE" id="PS51025">
    <property type="entry name" value="PWI"/>
    <property type="match status" value="1"/>
</dbReference>
<feature type="domain" description="PWI" evidence="3">
    <location>
        <begin position="16"/>
        <end position="115"/>
    </location>
</feature>
<accession>A0A9Q8LD08</accession>
<feature type="compositionally biased region" description="Basic residues" evidence="2">
    <location>
        <begin position="275"/>
        <end position="295"/>
    </location>
</feature>
<feature type="compositionally biased region" description="Basic residues" evidence="2">
    <location>
        <begin position="251"/>
        <end position="264"/>
    </location>
</feature>
<dbReference type="KEGG" id="ffu:CLAFUR5_08157"/>
<evidence type="ECO:0000256" key="2">
    <source>
        <dbReference type="SAM" id="MobiDB-lite"/>
    </source>
</evidence>
<organism evidence="4 5">
    <name type="scientific">Passalora fulva</name>
    <name type="common">Tomato leaf mold</name>
    <name type="synonym">Cladosporium fulvum</name>
    <dbReference type="NCBI Taxonomy" id="5499"/>
    <lineage>
        <taxon>Eukaryota</taxon>
        <taxon>Fungi</taxon>
        <taxon>Dikarya</taxon>
        <taxon>Ascomycota</taxon>
        <taxon>Pezizomycotina</taxon>
        <taxon>Dothideomycetes</taxon>
        <taxon>Dothideomycetidae</taxon>
        <taxon>Mycosphaerellales</taxon>
        <taxon>Mycosphaerellaceae</taxon>
        <taxon>Fulvia</taxon>
    </lineage>
</organism>
<dbReference type="SUPFAM" id="SSF101233">
    <property type="entry name" value="PWI domain"/>
    <property type="match status" value="1"/>
</dbReference>
<feature type="compositionally biased region" description="Low complexity" evidence="2">
    <location>
        <begin position="216"/>
        <end position="227"/>
    </location>
</feature>
<evidence type="ECO:0000259" key="3">
    <source>
        <dbReference type="PROSITE" id="PS51025"/>
    </source>
</evidence>
<dbReference type="GO" id="GO:0005681">
    <property type="term" value="C:spliceosomal complex"/>
    <property type="evidence" value="ECO:0007669"/>
    <property type="project" value="TreeGrafter"/>
</dbReference>
<dbReference type="OMA" id="QFVKELW"/>
<feature type="region of interest" description="Disordered" evidence="2">
    <location>
        <begin position="377"/>
        <end position="398"/>
    </location>
</feature>
<dbReference type="PANTHER" id="PTHR23148:SF0">
    <property type="entry name" value="SERINE_ARGININE REPETITIVE MATRIX PROTEIN 1"/>
    <property type="match status" value="1"/>
</dbReference>
<dbReference type="AlphaFoldDB" id="A0A9Q8LD08"/>
<name>A0A9Q8LD08_PASFU</name>
<dbReference type="Proteomes" id="UP000756132">
    <property type="component" value="Chromosome 3"/>
</dbReference>
<feature type="compositionally biased region" description="Basic and acidic residues" evidence="2">
    <location>
        <begin position="168"/>
        <end position="190"/>
    </location>
</feature>
<gene>
    <name evidence="4" type="ORF">CLAFUR5_08157</name>
</gene>
<evidence type="ECO:0000313" key="4">
    <source>
        <dbReference type="EMBL" id="UJO15153.1"/>
    </source>
</evidence>
<dbReference type="Gene3D" id="1.20.1390.10">
    <property type="entry name" value="PWI domain"/>
    <property type="match status" value="1"/>
</dbReference>